<dbReference type="GO" id="GO:0016747">
    <property type="term" value="F:acyltransferase activity, transferring groups other than amino-acyl groups"/>
    <property type="evidence" value="ECO:0007669"/>
    <property type="project" value="InterPro"/>
</dbReference>
<dbReference type="RefSeq" id="WP_115921579.1">
    <property type="nucleotide sequence ID" value="NZ_QTUA01000001.1"/>
</dbReference>
<dbReference type="InterPro" id="IPR000182">
    <property type="entry name" value="GNAT_dom"/>
</dbReference>
<gene>
    <name evidence="2" type="ORF">DFJ65_0411</name>
</gene>
<feature type="domain" description="N-acetyltransferase" evidence="1">
    <location>
        <begin position="9"/>
        <end position="169"/>
    </location>
</feature>
<dbReference type="PANTHER" id="PTHR43792:SF1">
    <property type="entry name" value="N-ACETYLTRANSFERASE DOMAIN-CONTAINING PROTEIN"/>
    <property type="match status" value="1"/>
</dbReference>
<dbReference type="OrthoDB" id="3572254at2"/>
<dbReference type="SUPFAM" id="SSF55729">
    <property type="entry name" value="Acyl-CoA N-acyltransferases (Nat)"/>
    <property type="match status" value="2"/>
</dbReference>
<dbReference type="Gene3D" id="3.40.630.30">
    <property type="match status" value="2"/>
</dbReference>
<organism evidence="2 3">
    <name type="scientific">Calidifontibacter indicus</name>
    <dbReference type="NCBI Taxonomy" id="419650"/>
    <lineage>
        <taxon>Bacteria</taxon>
        <taxon>Bacillati</taxon>
        <taxon>Actinomycetota</taxon>
        <taxon>Actinomycetes</taxon>
        <taxon>Micrococcales</taxon>
        <taxon>Dermacoccaceae</taxon>
        <taxon>Calidifontibacter</taxon>
    </lineage>
</organism>
<protein>
    <submittedName>
        <fullName evidence="2">RimJ/RimL family protein N-acetyltransferase</fullName>
    </submittedName>
</protein>
<dbReference type="AlphaFoldDB" id="A0A3D9UXD3"/>
<proteinExistence type="predicted"/>
<comment type="caution">
    <text evidence="2">The sequence shown here is derived from an EMBL/GenBank/DDBJ whole genome shotgun (WGS) entry which is preliminary data.</text>
</comment>
<dbReference type="InterPro" id="IPR016181">
    <property type="entry name" value="Acyl_CoA_acyltransferase"/>
</dbReference>
<name>A0A3D9UXD3_9MICO</name>
<reference evidence="2 3" key="1">
    <citation type="submission" date="2018-08" db="EMBL/GenBank/DDBJ databases">
        <title>Sequencing the genomes of 1000 actinobacteria strains.</title>
        <authorList>
            <person name="Klenk H.-P."/>
        </authorList>
    </citation>
    <scope>NUCLEOTIDE SEQUENCE [LARGE SCALE GENOMIC DNA]</scope>
    <source>
        <strain evidence="2 3">DSM 22967</strain>
    </source>
</reference>
<dbReference type="Proteomes" id="UP000256253">
    <property type="component" value="Unassembled WGS sequence"/>
</dbReference>
<dbReference type="Pfam" id="PF13302">
    <property type="entry name" value="Acetyltransf_3"/>
    <property type="match status" value="1"/>
</dbReference>
<evidence type="ECO:0000313" key="2">
    <source>
        <dbReference type="EMBL" id="REF29461.1"/>
    </source>
</evidence>
<evidence type="ECO:0000313" key="3">
    <source>
        <dbReference type="Proteomes" id="UP000256253"/>
    </source>
</evidence>
<sequence>MTTIHTAHLTLRPITDADVTDERIIGWHTDPAGYELMSEAPRTRDDAVEALQTWREAWDADGISYWIAEHEGTPVGIGGVRAMNYQSHPHLNLYYRLDPQSWRRGFGSEIACAATAYAQEFYAAGPVVTRIAPANEPSLRIAERAGMEDLGPFRMPQDPEHLPDNLLFESPTARLGIGEAYDEVLDLWCRVNAAGGAVGWEGDAPRDEVARVLEGHLAAAGSTLVRLHAPTHDTWDDPDAVGDLLGFGFVQRGTWFSTEHRATLLRVMTDPADRGRNYGRILMGALHGTARRDGAEICEISYRGGTGLERFYQQFGYVETGRVAGGLRFSWGEEDDVAMARSLVSTP</sequence>
<keyword evidence="2" id="KW-0808">Transferase</keyword>
<keyword evidence="3" id="KW-1185">Reference proteome</keyword>
<dbReference type="Pfam" id="PF00583">
    <property type="entry name" value="Acetyltransf_1"/>
    <property type="match status" value="1"/>
</dbReference>
<dbReference type="InterPro" id="IPR051531">
    <property type="entry name" value="N-acetyltransferase"/>
</dbReference>
<dbReference type="PROSITE" id="PS51186">
    <property type="entry name" value="GNAT"/>
    <property type="match status" value="1"/>
</dbReference>
<dbReference type="EMBL" id="QTUA01000001">
    <property type="protein sequence ID" value="REF29461.1"/>
    <property type="molecule type" value="Genomic_DNA"/>
</dbReference>
<dbReference type="PANTHER" id="PTHR43792">
    <property type="entry name" value="GNAT FAMILY, PUTATIVE (AFU_ORTHOLOGUE AFUA_3G00765)-RELATED-RELATED"/>
    <property type="match status" value="1"/>
</dbReference>
<evidence type="ECO:0000259" key="1">
    <source>
        <dbReference type="PROSITE" id="PS51186"/>
    </source>
</evidence>
<accession>A0A3D9UXD3</accession>